<evidence type="ECO:0000313" key="2">
    <source>
        <dbReference type="EMBL" id="TYR40953.1"/>
    </source>
</evidence>
<reference evidence="2 3" key="1">
    <citation type="submission" date="2019-08" db="EMBL/GenBank/DDBJ databases">
        <title>Draft genome for granaticin producer strain Streptomyces parvus C05.</title>
        <authorList>
            <person name="Gonzalez-Pimentel J.L."/>
        </authorList>
    </citation>
    <scope>NUCLEOTIDE SEQUENCE [LARGE SCALE GENOMIC DNA]</scope>
    <source>
        <strain evidence="2 3">C05</strain>
    </source>
</reference>
<evidence type="ECO:0000313" key="3">
    <source>
        <dbReference type="Proteomes" id="UP000323242"/>
    </source>
</evidence>
<dbReference type="AlphaFoldDB" id="A0A5D4HM63"/>
<organism evidence="2 3">
    <name type="scientific">Streptomyces parvus</name>
    <dbReference type="NCBI Taxonomy" id="66428"/>
    <lineage>
        <taxon>Bacteria</taxon>
        <taxon>Bacillati</taxon>
        <taxon>Actinomycetota</taxon>
        <taxon>Actinomycetes</taxon>
        <taxon>Kitasatosporales</taxon>
        <taxon>Streptomycetaceae</taxon>
        <taxon>Streptomyces</taxon>
    </lineage>
</organism>
<gene>
    <name evidence="2" type="ORF">FY004_38365</name>
</gene>
<feature type="domain" description="DUF397" evidence="1">
    <location>
        <begin position="13"/>
        <end position="66"/>
    </location>
</feature>
<accession>A0A5D4HM63</accession>
<dbReference type="RefSeq" id="WP_148905335.1">
    <property type="nucleotide sequence ID" value="NZ_VSZQ01000466.1"/>
</dbReference>
<proteinExistence type="predicted"/>
<evidence type="ECO:0000259" key="1">
    <source>
        <dbReference type="Pfam" id="PF04149"/>
    </source>
</evidence>
<dbReference type="Pfam" id="PF04149">
    <property type="entry name" value="DUF397"/>
    <property type="match status" value="1"/>
</dbReference>
<name>A0A5D4HM63_9ACTN</name>
<comment type="caution">
    <text evidence="2">The sequence shown here is derived from an EMBL/GenBank/DDBJ whole genome shotgun (WGS) entry which is preliminary data.</text>
</comment>
<dbReference type="EMBL" id="VSZQ01000466">
    <property type="protein sequence ID" value="TYR40953.1"/>
    <property type="molecule type" value="Genomic_DNA"/>
</dbReference>
<protein>
    <submittedName>
        <fullName evidence="2">DUF397 domain-containing protein</fullName>
    </submittedName>
</protein>
<dbReference type="InterPro" id="IPR007278">
    <property type="entry name" value="DUF397"/>
</dbReference>
<dbReference type="Proteomes" id="UP000323242">
    <property type="component" value="Unassembled WGS sequence"/>
</dbReference>
<keyword evidence="3" id="KW-1185">Reference proteome</keyword>
<sequence length="69" mass="7186">MIQKPSAGDASELAWFKSSYSSSGDGNDCVEVATTLDAVHVRDSKNLQGPRLALTPAAWAGFVSHAAGH</sequence>